<organism evidence="2 3">
    <name type="scientific">Olpidium bornovanus</name>
    <dbReference type="NCBI Taxonomy" id="278681"/>
    <lineage>
        <taxon>Eukaryota</taxon>
        <taxon>Fungi</taxon>
        <taxon>Fungi incertae sedis</taxon>
        <taxon>Olpidiomycota</taxon>
        <taxon>Olpidiomycotina</taxon>
        <taxon>Olpidiomycetes</taxon>
        <taxon>Olpidiales</taxon>
        <taxon>Olpidiaceae</taxon>
        <taxon>Olpidium</taxon>
    </lineage>
</organism>
<reference evidence="2 3" key="1">
    <citation type="journal article" name="Sci. Rep.">
        <title>Genome-scale phylogenetic analyses confirm Olpidium as the closest living zoosporic fungus to the non-flagellated, terrestrial fungi.</title>
        <authorList>
            <person name="Chang Y."/>
            <person name="Rochon D."/>
            <person name="Sekimoto S."/>
            <person name="Wang Y."/>
            <person name="Chovatia M."/>
            <person name="Sandor L."/>
            <person name="Salamov A."/>
            <person name="Grigoriev I.V."/>
            <person name="Stajich J.E."/>
            <person name="Spatafora J.W."/>
        </authorList>
    </citation>
    <scope>NUCLEOTIDE SEQUENCE [LARGE SCALE GENOMIC DNA]</scope>
    <source>
        <strain evidence="2">S191</strain>
    </source>
</reference>
<dbReference type="Proteomes" id="UP000673691">
    <property type="component" value="Unassembled WGS sequence"/>
</dbReference>
<keyword evidence="3" id="KW-1185">Reference proteome</keyword>
<proteinExistence type="predicted"/>
<gene>
    <name evidence="2" type="ORF">BJ554DRAFT_8243</name>
</gene>
<comment type="caution">
    <text evidence="2">The sequence shown here is derived from an EMBL/GenBank/DDBJ whole genome shotgun (WGS) entry which is preliminary data.</text>
</comment>
<feature type="compositionally biased region" description="Basic and acidic residues" evidence="1">
    <location>
        <begin position="98"/>
        <end position="115"/>
    </location>
</feature>
<protein>
    <submittedName>
        <fullName evidence="2">Uncharacterized protein</fullName>
    </submittedName>
</protein>
<sequence>MLSSESSSQRSLELLSMTIDALFGVPAPVGWPASPVRGGENSLAGGPSIVSDVASNFFSEGGGAGNNQADNAQPVRLHDSSDHVPAAATSQFVSGQAVERKRAWDGRSRREVHADQGKEMHEEVMTSELLFVVSLPLILPVSSALALLKHQWHTKVAGRGAMRAADVPSKVPGVGEVVGAVPASATADAGPGTEVAAAAAHAADAAEAPSSADVLTAADLTAAGLAAAGLAAMDLAAAVLVPASATAGAEPGTEVAAEAVDVAGVKILAAADLEAADLAAAAAAAGFCT</sequence>
<name>A0A8H8DIT4_9FUNG</name>
<dbReference type="EMBL" id="JAEFCI010006285">
    <property type="protein sequence ID" value="KAG5459801.1"/>
    <property type="molecule type" value="Genomic_DNA"/>
</dbReference>
<evidence type="ECO:0000313" key="3">
    <source>
        <dbReference type="Proteomes" id="UP000673691"/>
    </source>
</evidence>
<evidence type="ECO:0000313" key="2">
    <source>
        <dbReference type="EMBL" id="KAG5459801.1"/>
    </source>
</evidence>
<evidence type="ECO:0000256" key="1">
    <source>
        <dbReference type="SAM" id="MobiDB-lite"/>
    </source>
</evidence>
<accession>A0A8H8DIT4</accession>
<dbReference type="AlphaFoldDB" id="A0A8H8DIT4"/>
<feature type="region of interest" description="Disordered" evidence="1">
    <location>
        <begin position="60"/>
        <end position="115"/>
    </location>
</feature>